<dbReference type="UniPathway" id="UPA00849">
    <property type="reaction ID" value="UER00819"/>
</dbReference>
<evidence type="ECO:0000256" key="5">
    <source>
        <dbReference type="ARBA" id="ARBA00022723"/>
    </source>
</evidence>
<evidence type="ECO:0000256" key="7">
    <source>
        <dbReference type="ARBA" id="ARBA00023007"/>
    </source>
</evidence>
<keyword evidence="6" id="KW-0862">Zinc</keyword>
<dbReference type="Proteomes" id="UP000030690">
    <property type="component" value="Unassembled WGS sequence"/>
</dbReference>
<dbReference type="InterPro" id="IPR007115">
    <property type="entry name" value="6-PTP_synth/QueD"/>
</dbReference>
<keyword evidence="5" id="KW-0479">Metal-binding</keyword>
<comment type="pathway">
    <text evidence="2">Cofactor biosynthesis; tetrahydrobiopterin biosynthesis; tetrahydrobiopterin from 7,8-dihydroneopterin triphosphate: step 1/3.</text>
</comment>
<dbReference type="Pfam" id="PF01242">
    <property type="entry name" value="PTPS"/>
    <property type="match status" value="1"/>
</dbReference>
<dbReference type="Gene3D" id="3.30.479.10">
    <property type="entry name" value="6-pyruvoyl tetrahydropterin synthase/QueD"/>
    <property type="match status" value="1"/>
</dbReference>
<protein>
    <recommendedName>
        <fullName evidence="4">6-pyruvoyltetrahydropterin synthase</fullName>
        <ecNumber evidence="4">4.2.3.12</ecNumber>
    </recommendedName>
</protein>
<keyword evidence="8" id="KW-0456">Lyase</keyword>
<evidence type="ECO:0000256" key="8">
    <source>
        <dbReference type="ARBA" id="ARBA00023239"/>
    </source>
</evidence>
<dbReference type="AlphaFoldDB" id="A0A024V9C6"/>
<dbReference type="PANTHER" id="PTHR12589">
    <property type="entry name" value="PYRUVOYL TETRAHYDROBIOPTERIN SYNTHASE"/>
    <property type="match status" value="1"/>
</dbReference>
<comment type="similarity">
    <text evidence="3">Belongs to the PTPS family.</text>
</comment>
<dbReference type="InterPro" id="IPR038418">
    <property type="entry name" value="6-PTP_synth/QueD_sf"/>
</dbReference>
<dbReference type="SMR" id="A0A024V9C6"/>
<dbReference type="OrthoDB" id="14045at2759"/>
<dbReference type="EC" id="4.2.3.12" evidence="4"/>
<dbReference type="EMBL" id="KI925062">
    <property type="protein sequence ID" value="ETW19618.1"/>
    <property type="molecule type" value="Genomic_DNA"/>
</dbReference>
<keyword evidence="7" id="KW-0783">Tetrahydrobiopterin biosynthesis</keyword>
<evidence type="ECO:0000256" key="3">
    <source>
        <dbReference type="ARBA" id="ARBA00009164"/>
    </source>
</evidence>
<evidence type="ECO:0000256" key="6">
    <source>
        <dbReference type="ARBA" id="ARBA00022833"/>
    </source>
</evidence>
<evidence type="ECO:0000313" key="10">
    <source>
        <dbReference type="Proteomes" id="UP000030690"/>
    </source>
</evidence>
<accession>A0A024V9C6</accession>
<evidence type="ECO:0000256" key="2">
    <source>
        <dbReference type="ARBA" id="ARBA00005126"/>
    </source>
</evidence>
<organism evidence="9 10">
    <name type="scientific">Plasmodium falciparum Vietnam Oak-Knoll</name>
    <name type="common">FVO</name>
    <dbReference type="NCBI Taxonomy" id="1036723"/>
    <lineage>
        <taxon>Eukaryota</taxon>
        <taxon>Sar</taxon>
        <taxon>Alveolata</taxon>
        <taxon>Apicomplexa</taxon>
        <taxon>Aconoidasida</taxon>
        <taxon>Haemosporida</taxon>
        <taxon>Plasmodiidae</taxon>
        <taxon>Plasmodium</taxon>
        <taxon>Plasmodium (Laverania)</taxon>
    </lineage>
</organism>
<sequence>MMKEETLNSDNSSAEVSVESPSFSFNCAHFIAYNGFRETLHGHNYNVSLKVRGYVRDDGYVIDFSILKEKVKKVCNKLDHHFILPIYSDVLKFENVKNNIKIICEDNSEYSFPERDCIKLPIKHSSTEEIGQYILNQLIEEMDVSLLKSRHIHYIEISVSESPTQKAIVHKYI</sequence>
<reference evidence="9 10" key="2">
    <citation type="submission" date="2013-02" db="EMBL/GenBank/DDBJ databases">
        <title>The Genome Sequence of Plasmodium falciparum Vietnam Oak-Knoll (FVO).</title>
        <authorList>
            <consortium name="The Broad Institute Genome Sequencing Platform"/>
            <consortium name="The Broad Institute Genome Sequencing Center for Infectious Disease"/>
            <person name="Neafsey D."/>
            <person name="Cheeseman I."/>
            <person name="Volkman S."/>
            <person name="Adams J."/>
            <person name="Walker B."/>
            <person name="Young S.K."/>
            <person name="Zeng Q."/>
            <person name="Gargeya S."/>
            <person name="Fitzgerald M."/>
            <person name="Haas B."/>
            <person name="Abouelleil A."/>
            <person name="Alvarado L."/>
            <person name="Arachchi H.M."/>
            <person name="Berlin A.M."/>
            <person name="Chapman S.B."/>
            <person name="Dewar J."/>
            <person name="Goldberg J."/>
            <person name="Griggs A."/>
            <person name="Gujja S."/>
            <person name="Hansen M."/>
            <person name="Howarth C."/>
            <person name="Imamovic A."/>
            <person name="Larimer J."/>
            <person name="McCowan C."/>
            <person name="Murphy C."/>
            <person name="Neiman D."/>
            <person name="Pearson M."/>
            <person name="Priest M."/>
            <person name="Roberts A."/>
            <person name="Saif S."/>
            <person name="Shea T."/>
            <person name="Sisk P."/>
            <person name="Sykes S."/>
            <person name="Wortman J."/>
            <person name="Nusbaum C."/>
            <person name="Birren B."/>
        </authorList>
    </citation>
    <scope>NUCLEOTIDE SEQUENCE [LARGE SCALE GENOMIC DNA]</scope>
    <source>
        <strain evidence="10">Vietnam Oak-Knoll (FVO)</strain>
    </source>
</reference>
<comment type="cofactor">
    <cofactor evidence="1">
        <name>Zn(2+)</name>
        <dbReference type="ChEBI" id="CHEBI:29105"/>
    </cofactor>
</comment>
<reference evidence="9 10" key="1">
    <citation type="submission" date="2013-02" db="EMBL/GenBank/DDBJ databases">
        <title>The Genome Annotation of Plasmodium falciparum Vietnam Oak-Knoll (FVO).</title>
        <authorList>
            <consortium name="The Broad Institute Genome Sequencing Platform"/>
            <consortium name="The Broad Institute Genome Sequencing Center for Infectious Disease"/>
            <person name="Neafsey D."/>
            <person name="Hoffman S."/>
            <person name="Volkman S."/>
            <person name="Rosenthal P."/>
            <person name="Walker B."/>
            <person name="Young S.K."/>
            <person name="Zeng Q."/>
            <person name="Gargeya S."/>
            <person name="Fitzgerald M."/>
            <person name="Haas B."/>
            <person name="Abouelleil A."/>
            <person name="Allen A.W."/>
            <person name="Alvarado L."/>
            <person name="Arachchi H.M."/>
            <person name="Berlin A.M."/>
            <person name="Chapman S.B."/>
            <person name="Gainer-Dewar J."/>
            <person name="Goldberg J."/>
            <person name="Griggs A."/>
            <person name="Gujja S."/>
            <person name="Hansen M."/>
            <person name="Howarth C."/>
            <person name="Imamovic A."/>
            <person name="Ireland A."/>
            <person name="Larimer J."/>
            <person name="McCowan C."/>
            <person name="Murphy C."/>
            <person name="Pearson M."/>
            <person name="Poon T.W."/>
            <person name="Priest M."/>
            <person name="Roberts A."/>
            <person name="Saif S."/>
            <person name="Shea T."/>
            <person name="Sisk P."/>
            <person name="Sykes S."/>
            <person name="Wortman J."/>
            <person name="Nusbaum C."/>
            <person name="Birren B."/>
        </authorList>
    </citation>
    <scope>NUCLEOTIDE SEQUENCE [LARGE SCALE GENOMIC DNA]</scope>
    <source>
        <strain evidence="10">Vietnam Oak-Knoll (FVO)</strain>
    </source>
</reference>
<dbReference type="PANTHER" id="PTHR12589:SF7">
    <property type="entry name" value="6-PYRUVOYL TETRAHYDROBIOPTERIN SYNTHASE"/>
    <property type="match status" value="1"/>
</dbReference>
<evidence type="ECO:0000256" key="4">
    <source>
        <dbReference type="ARBA" id="ARBA00013100"/>
    </source>
</evidence>
<proteinExistence type="inferred from homology"/>
<evidence type="ECO:0000256" key="1">
    <source>
        <dbReference type="ARBA" id="ARBA00001947"/>
    </source>
</evidence>
<dbReference type="GO" id="GO:0003874">
    <property type="term" value="F:6-pyruvoyltetrahydropterin synthase activity"/>
    <property type="evidence" value="ECO:0007669"/>
    <property type="project" value="UniProtKB-EC"/>
</dbReference>
<evidence type="ECO:0000313" key="9">
    <source>
        <dbReference type="EMBL" id="ETW19618.1"/>
    </source>
</evidence>
<dbReference type="FunFam" id="3.30.479.10:FF:000007">
    <property type="entry name" value="6-pyruvoyltetrahydropterin synthase"/>
    <property type="match status" value="1"/>
</dbReference>
<name>A0A024V9C6_PLAFA</name>
<gene>
    <name evidence="9" type="ORF">PFFVO_01543</name>
</gene>
<dbReference type="GO" id="GO:0046872">
    <property type="term" value="F:metal ion binding"/>
    <property type="evidence" value="ECO:0007669"/>
    <property type="project" value="UniProtKB-KW"/>
</dbReference>
<dbReference type="GO" id="GO:0006729">
    <property type="term" value="P:tetrahydrobiopterin biosynthetic process"/>
    <property type="evidence" value="ECO:0007669"/>
    <property type="project" value="UniProtKB-UniPathway"/>
</dbReference>
<dbReference type="SUPFAM" id="SSF55620">
    <property type="entry name" value="Tetrahydrobiopterin biosynthesis enzymes-like"/>
    <property type="match status" value="1"/>
</dbReference>